<evidence type="ECO:0000313" key="2">
    <source>
        <dbReference type="WBParaSite" id="ACAC_0000175101-mRNA-1"/>
    </source>
</evidence>
<dbReference type="WBParaSite" id="ACAC_0000175101-mRNA-1">
    <property type="protein sequence ID" value="ACAC_0000175101-mRNA-1"/>
    <property type="gene ID" value="ACAC_0000175101"/>
</dbReference>
<protein>
    <submittedName>
        <fullName evidence="2">DUF2188 domain-containing protein</fullName>
    </submittedName>
</protein>
<keyword evidence="1" id="KW-1185">Reference proteome</keyword>
<dbReference type="AlphaFoldDB" id="A0A158P6Z1"/>
<reference evidence="1" key="1">
    <citation type="submission" date="2012-09" db="EMBL/GenBank/DDBJ databases">
        <authorList>
            <person name="Martin A.A."/>
        </authorList>
    </citation>
    <scope>NUCLEOTIDE SEQUENCE</scope>
</reference>
<evidence type="ECO:0000313" key="1">
    <source>
        <dbReference type="Proteomes" id="UP000035642"/>
    </source>
</evidence>
<dbReference type="Proteomes" id="UP000035642">
    <property type="component" value="Unassembled WGS sequence"/>
</dbReference>
<sequence length="144" mass="16532">MRKRQTNCDNLGRHGRLERRRMADLVRHGDQIRRPQCTVSHVGDVECDEATRRRRRKQGVVAIVDDDFASDCSHHQRPKTLVLSIDGNAVNRTQEEIRAVTGRLPCPTLATSIDLIYRAGSESRLFDKRETGSKSRQRPVPFDR</sequence>
<accession>A0A158P6Z1</accession>
<name>A0A158P6Z1_ANGCA</name>
<organism evidence="1 2">
    <name type="scientific">Angiostrongylus cantonensis</name>
    <name type="common">Rat lungworm</name>
    <dbReference type="NCBI Taxonomy" id="6313"/>
    <lineage>
        <taxon>Eukaryota</taxon>
        <taxon>Metazoa</taxon>
        <taxon>Ecdysozoa</taxon>
        <taxon>Nematoda</taxon>
        <taxon>Chromadorea</taxon>
        <taxon>Rhabditida</taxon>
        <taxon>Rhabditina</taxon>
        <taxon>Rhabditomorpha</taxon>
        <taxon>Strongyloidea</taxon>
        <taxon>Metastrongylidae</taxon>
        <taxon>Angiostrongylus</taxon>
    </lineage>
</organism>
<proteinExistence type="predicted"/>
<reference evidence="2" key="2">
    <citation type="submission" date="2016-04" db="UniProtKB">
        <authorList>
            <consortium name="WormBaseParasite"/>
        </authorList>
    </citation>
    <scope>IDENTIFICATION</scope>
</reference>